<dbReference type="PANTHER" id="PTHR43245">
    <property type="entry name" value="BIFUNCTIONAL POLYMYXIN RESISTANCE PROTEIN ARNA"/>
    <property type="match status" value="1"/>
</dbReference>
<dbReference type="RefSeq" id="WP_367246190.1">
    <property type="nucleotide sequence ID" value="NZ_JBAGNM010000007.1"/>
</dbReference>
<comment type="caution">
    <text evidence="2">The sequence shown here is derived from an EMBL/GenBank/DDBJ whole genome shotgun (WGS) entry which is preliminary data.</text>
</comment>
<dbReference type="InterPro" id="IPR036291">
    <property type="entry name" value="NAD(P)-bd_dom_sf"/>
</dbReference>
<accession>A0ABV3NCK3</accession>
<feature type="domain" description="NAD-dependent epimerase/dehydratase" evidence="1">
    <location>
        <begin position="13"/>
        <end position="255"/>
    </location>
</feature>
<name>A0ABV3NCK3_9ACTO</name>
<sequence length="337" mass="36554">MTSKFDTLRNKTVLVTGGAGLVGSRIGKFLKGCGAHTICIDPLDAYHFDYRRLFEADRYYDEIIVEYLHSYTSLRALMRNVDFVVHAGACADVAECTHNPVRASEMNLMAAATLFDAMRNASSCSRIVVVSSASVYGSGGDGIVWKESASHSPISSYANAKVWLENEARLRSRESGFEAVILRYFSVYGQPQLPKIGSHSWCVATFTARAQLGLDLCLHGGGHQVRDFVHVDDVARATVLALVGENCAGQTLNVGTGVGTTVRSVAERIRALYGGEPRLVNTGVPTGDPLGGIACTGKAKSVLGFESQIPFELGLRQYVDWFRNAELPEAVFKAVEY</sequence>
<proteinExistence type="predicted"/>
<evidence type="ECO:0000259" key="1">
    <source>
        <dbReference type="Pfam" id="PF01370"/>
    </source>
</evidence>
<dbReference type="InterPro" id="IPR050177">
    <property type="entry name" value="Lipid_A_modif_metabolic_enz"/>
</dbReference>
<organism evidence="2 3">
    <name type="scientific">Trueperella pyogenes</name>
    <dbReference type="NCBI Taxonomy" id="1661"/>
    <lineage>
        <taxon>Bacteria</taxon>
        <taxon>Bacillati</taxon>
        <taxon>Actinomycetota</taxon>
        <taxon>Actinomycetes</taxon>
        <taxon>Actinomycetales</taxon>
        <taxon>Actinomycetaceae</taxon>
        <taxon>Trueperella</taxon>
    </lineage>
</organism>
<dbReference type="PANTHER" id="PTHR43245:SF13">
    <property type="entry name" value="UDP-D-APIOSE_UDP-D-XYLOSE SYNTHASE 2"/>
    <property type="match status" value="1"/>
</dbReference>
<dbReference type="EMBL" id="JBAGNM010000007">
    <property type="protein sequence ID" value="MEW6954930.1"/>
    <property type="molecule type" value="Genomic_DNA"/>
</dbReference>
<dbReference type="Proteomes" id="UP001555100">
    <property type="component" value="Unassembled WGS sequence"/>
</dbReference>
<gene>
    <name evidence="2" type="ORF">V3M73_07845</name>
</gene>
<dbReference type="InterPro" id="IPR001509">
    <property type="entry name" value="Epimerase_deHydtase"/>
</dbReference>
<dbReference type="SUPFAM" id="SSF51735">
    <property type="entry name" value="NAD(P)-binding Rossmann-fold domains"/>
    <property type="match status" value="1"/>
</dbReference>
<protein>
    <submittedName>
        <fullName evidence="2">NAD-dependent epimerase/dehydratase family protein</fullName>
    </submittedName>
</protein>
<reference evidence="2 3" key="1">
    <citation type="submission" date="2024-01" db="EMBL/GenBank/DDBJ databases">
        <title>Genomic analysis and antimicrobial resistance profiles of Trueperella pyogenes isolated from domestic and wild animals.</title>
        <authorList>
            <person name="Magossi G."/>
            <person name="Gzyl K.E."/>
            <person name="Holman D.B."/>
            <person name="Amat S."/>
        </authorList>
    </citation>
    <scope>NUCLEOTIDE SEQUENCE [LARGE SCALE GENOMIC DNA]</scope>
    <source>
        <strain evidence="2 3">1494</strain>
    </source>
</reference>
<dbReference type="Pfam" id="PF01370">
    <property type="entry name" value="Epimerase"/>
    <property type="match status" value="1"/>
</dbReference>
<dbReference type="Gene3D" id="3.40.50.720">
    <property type="entry name" value="NAD(P)-binding Rossmann-like Domain"/>
    <property type="match status" value="1"/>
</dbReference>
<evidence type="ECO:0000313" key="3">
    <source>
        <dbReference type="Proteomes" id="UP001555100"/>
    </source>
</evidence>
<evidence type="ECO:0000313" key="2">
    <source>
        <dbReference type="EMBL" id="MEW6954930.1"/>
    </source>
</evidence>
<keyword evidence="3" id="KW-1185">Reference proteome</keyword>